<dbReference type="PANTHER" id="PTHR34501:SF9">
    <property type="entry name" value="MAJOR OUTER MEMBRANE PROTEIN P.IA"/>
    <property type="match status" value="1"/>
</dbReference>
<dbReference type="AlphaFoldDB" id="I8U2A7"/>
<dbReference type="Pfam" id="PF13609">
    <property type="entry name" value="Porin_4"/>
    <property type="match status" value="1"/>
</dbReference>
<evidence type="ECO:0000256" key="2">
    <source>
        <dbReference type="ARBA" id="ARBA00011233"/>
    </source>
</evidence>
<reference evidence="13 14" key="1">
    <citation type="journal article" date="2012" name="J. Bacteriol.">
        <title>Genome Sequence of Pectin-Degrading Alishewanella agri, Isolated from Landfill Soil.</title>
        <authorList>
            <person name="Kim J."/>
            <person name="Jung J."/>
            <person name="Sung J.S."/>
            <person name="Chun J."/>
            <person name="Park W."/>
        </authorList>
    </citation>
    <scope>NUCLEOTIDE SEQUENCE [LARGE SCALE GENOMIC DNA]</scope>
    <source>
        <strain evidence="13 14">BL06</strain>
    </source>
</reference>
<dbReference type="eggNOG" id="COG3203">
    <property type="taxonomic scope" value="Bacteria"/>
</dbReference>
<evidence type="ECO:0000256" key="10">
    <source>
        <dbReference type="ARBA" id="ARBA00023237"/>
    </source>
</evidence>
<dbReference type="GO" id="GO:0006811">
    <property type="term" value="P:monoatomic ion transport"/>
    <property type="evidence" value="ECO:0007669"/>
    <property type="project" value="UniProtKB-KW"/>
</dbReference>
<keyword evidence="8" id="KW-0626">Porin</keyword>
<protein>
    <submittedName>
        <fullName evidence="13">Putative porin</fullName>
    </submittedName>
</protein>
<accession>I8U2A7</accession>
<feature type="signal peptide" evidence="11">
    <location>
        <begin position="1"/>
        <end position="22"/>
    </location>
</feature>
<evidence type="ECO:0000313" key="14">
    <source>
        <dbReference type="Proteomes" id="UP000035062"/>
    </source>
</evidence>
<dbReference type="PANTHER" id="PTHR34501">
    <property type="entry name" value="PROTEIN YDDL-RELATED"/>
    <property type="match status" value="1"/>
</dbReference>
<dbReference type="InterPro" id="IPR023614">
    <property type="entry name" value="Porin_dom_sf"/>
</dbReference>
<dbReference type="GO" id="GO:0046930">
    <property type="term" value="C:pore complex"/>
    <property type="evidence" value="ECO:0007669"/>
    <property type="project" value="UniProtKB-KW"/>
</dbReference>
<keyword evidence="9" id="KW-0472">Membrane</keyword>
<comment type="caution">
    <text evidence="13">The sequence shown here is derived from an EMBL/GenBank/DDBJ whole genome shotgun (WGS) entry which is preliminary data.</text>
</comment>
<dbReference type="EMBL" id="AKKU01000029">
    <property type="protein sequence ID" value="EIW87476.1"/>
    <property type="molecule type" value="Genomic_DNA"/>
</dbReference>
<proteinExistence type="predicted"/>
<evidence type="ECO:0000256" key="11">
    <source>
        <dbReference type="SAM" id="SignalP"/>
    </source>
</evidence>
<keyword evidence="3" id="KW-0813">Transport</keyword>
<keyword evidence="6 11" id="KW-0732">Signal</keyword>
<evidence type="ECO:0000256" key="5">
    <source>
        <dbReference type="ARBA" id="ARBA00022692"/>
    </source>
</evidence>
<evidence type="ECO:0000259" key="12">
    <source>
        <dbReference type="Pfam" id="PF13609"/>
    </source>
</evidence>
<keyword evidence="5" id="KW-0812">Transmembrane</keyword>
<feature type="domain" description="Porin" evidence="12">
    <location>
        <begin position="11"/>
        <end position="201"/>
    </location>
</feature>
<dbReference type="Gene3D" id="2.40.160.10">
    <property type="entry name" value="Porin"/>
    <property type="match status" value="1"/>
</dbReference>
<evidence type="ECO:0000313" key="13">
    <source>
        <dbReference type="EMBL" id="EIW87476.1"/>
    </source>
</evidence>
<dbReference type="STRING" id="1195246.AGRI_15980"/>
<dbReference type="SUPFAM" id="SSF56935">
    <property type="entry name" value="Porins"/>
    <property type="match status" value="1"/>
</dbReference>
<evidence type="ECO:0000256" key="4">
    <source>
        <dbReference type="ARBA" id="ARBA00022452"/>
    </source>
</evidence>
<keyword evidence="7" id="KW-0406">Ion transport</keyword>
<gene>
    <name evidence="13" type="ORF">AGRI_15980</name>
</gene>
<dbReference type="Proteomes" id="UP000035062">
    <property type="component" value="Unassembled WGS sequence"/>
</dbReference>
<evidence type="ECO:0000256" key="8">
    <source>
        <dbReference type="ARBA" id="ARBA00023114"/>
    </source>
</evidence>
<sequence length="202" mass="21797">MKLHYAAAGVLLALSPLSTSQAAEVGFYGQIHVSVDHLDNDVDSGLNISSNSSRIGVKASHEVQPGLKVIAQIETLVRIEEGDTGSDYFDARDTFVGLQGDFGMARIGYFDTPMKKVRSRTDFFGDKIGDARNIVSGGGVSLDKRFRNGIHYQSPVFSNLTVDVHYSTNDATGSTPQNENDAISSSITYSADGLLVILAYER</sequence>
<evidence type="ECO:0000256" key="7">
    <source>
        <dbReference type="ARBA" id="ARBA00023065"/>
    </source>
</evidence>
<dbReference type="GO" id="GO:0015288">
    <property type="term" value="F:porin activity"/>
    <property type="evidence" value="ECO:0007669"/>
    <property type="project" value="UniProtKB-KW"/>
</dbReference>
<dbReference type="InterPro" id="IPR050298">
    <property type="entry name" value="Gram-neg_bact_OMP"/>
</dbReference>
<feature type="chain" id="PRO_5003714667" evidence="11">
    <location>
        <begin position="23"/>
        <end position="202"/>
    </location>
</feature>
<keyword evidence="14" id="KW-1185">Reference proteome</keyword>
<dbReference type="InterPro" id="IPR033900">
    <property type="entry name" value="Gram_neg_porin_domain"/>
</dbReference>
<evidence type="ECO:0000256" key="1">
    <source>
        <dbReference type="ARBA" id="ARBA00004571"/>
    </source>
</evidence>
<keyword evidence="10" id="KW-0998">Cell outer membrane</keyword>
<dbReference type="CDD" id="cd00342">
    <property type="entry name" value="gram_neg_porins"/>
    <property type="match status" value="1"/>
</dbReference>
<keyword evidence="4" id="KW-1134">Transmembrane beta strand</keyword>
<dbReference type="PATRIC" id="fig|1195246.3.peg.3170"/>
<evidence type="ECO:0000256" key="6">
    <source>
        <dbReference type="ARBA" id="ARBA00022729"/>
    </source>
</evidence>
<organism evidence="13 14">
    <name type="scientific">Alishewanella agri BL06</name>
    <dbReference type="NCBI Taxonomy" id="1195246"/>
    <lineage>
        <taxon>Bacteria</taxon>
        <taxon>Pseudomonadati</taxon>
        <taxon>Pseudomonadota</taxon>
        <taxon>Gammaproteobacteria</taxon>
        <taxon>Alteromonadales</taxon>
        <taxon>Alteromonadaceae</taxon>
        <taxon>Alishewanella</taxon>
    </lineage>
</organism>
<name>I8U2A7_9ALTE</name>
<evidence type="ECO:0000256" key="9">
    <source>
        <dbReference type="ARBA" id="ARBA00023136"/>
    </source>
</evidence>
<dbReference type="GO" id="GO:0009279">
    <property type="term" value="C:cell outer membrane"/>
    <property type="evidence" value="ECO:0007669"/>
    <property type="project" value="UniProtKB-SubCell"/>
</dbReference>
<comment type="subcellular location">
    <subcellularLocation>
        <location evidence="1">Cell outer membrane</location>
        <topology evidence="1">Multi-pass membrane protein</topology>
    </subcellularLocation>
</comment>
<evidence type="ECO:0000256" key="3">
    <source>
        <dbReference type="ARBA" id="ARBA00022448"/>
    </source>
</evidence>
<comment type="subunit">
    <text evidence="2">Homotrimer.</text>
</comment>